<evidence type="ECO:0008006" key="3">
    <source>
        <dbReference type="Google" id="ProtNLM"/>
    </source>
</evidence>
<dbReference type="Proteomes" id="UP000321058">
    <property type="component" value="Unassembled WGS sequence"/>
</dbReference>
<evidence type="ECO:0000313" key="2">
    <source>
        <dbReference type="Proteomes" id="UP000321058"/>
    </source>
</evidence>
<accession>A0A512NA41</accession>
<proteinExistence type="predicted"/>
<evidence type="ECO:0000313" key="1">
    <source>
        <dbReference type="EMBL" id="GEP55838.1"/>
    </source>
</evidence>
<gene>
    <name evidence="1" type="ORF">RSO01_30040</name>
</gene>
<reference evidence="1 2" key="1">
    <citation type="submission" date="2019-07" db="EMBL/GenBank/DDBJ databases">
        <title>Whole genome shotgun sequence of Reyranella soli NBRC 108950.</title>
        <authorList>
            <person name="Hosoyama A."/>
            <person name="Uohara A."/>
            <person name="Ohji S."/>
            <person name="Ichikawa N."/>
        </authorList>
    </citation>
    <scope>NUCLEOTIDE SEQUENCE [LARGE SCALE GENOMIC DNA]</scope>
    <source>
        <strain evidence="1 2">NBRC 108950</strain>
    </source>
</reference>
<comment type="caution">
    <text evidence="1">The sequence shown here is derived from an EMBL/GenBank/DDBJ whole genome shotgun (WGS) entry which is preliminary data.</text>
</comment>
<name>A0A512NA41_9HYPH</name>
<organism evidence="1 2">
    <name type="scientific">Reyranella soli</name>
    <dbReference type="NCBI Taxonomy" id="1230389"/>
    <lineage>
        <taxon>Bacteria</taxon>
        <taxon>Pseudomonadati</taxon>
        <taxon>Pseudomonadota</taxon>
        <taxon>Alphaproteobacteria</taxon>
        <taxon>Hyphomicrobiales</taxon>
        <taxon>Reyranellaceae</taxon>
        <taxon>Reyranella</taxon>
    </lineage>
</organism>
<sequence>MTKPPPTDDDIKRLAQQAGLDLPAEFMPELIEAYGHVRQMVERLSTPRPRGDEPAHVFVASAFKPVKE</sequence>
<keyword evidence="2" id="KW-1185">Reference proteome</keyword>
<dbReference type="RefSeq" id="WP_170303072.1">
    <property type="nucleotide sequence ID" value="NZ_BKAJ01000047.1"/>
</dbReference>
<protein>
    <recommendedName>
        <fullName evidence="3">DUF4089 domain-containing protein</fullName>
    </recommendedName>
</protein>
<dbReference type="AlphaFoldDB" id="A0A512NA41"/>
<dbReference type="EMBL" id="BKAJ01000047">
    <property type="protein sequence ID" value="GEP55838.1"/>
    <property type="molecule type" value="Genomic_DNA"/>
</dbReference>